<dbReference type="PROSITE" id="PS50835">
    <property type="entry name" value="IG_LIKE"/>
    <property type="match status" value="1"/>
</dbReference>
<organism evidence="5 6">
    <name type="scientific">Channa argus</name>
    <name type="common">Northern snakehead</name>
    <name type="synonym">Ophicephalus argus</name>
    <dbReference type="NCBI Taxonomy" id="215402"/>
    <lineage>
        <taxon>Eukaryota</taxon>
        <taxon>Metazoa</taxon>
        <taxon>Chordata</taxon>
        <taxon>Craniata</taxon>
        <taxon>Vertebrata</taxon>
        <taxon>Euteleostomi</taxon>
        <taxon>Actinopterygii</taxon>
        <taxon>Neopterygii</taxon>
        <taxon>Teleostei</taxon>
        <taxon>Neoteleostei</taxon>
        <taxon>Acanthomorphata</taxon>
        <taxon>Anabantaria</taxon>
        <taxon>Anabantiformes</taxon>
        <taxon>Channoidei</taxon>
        <taxon>Channidae</taxon>
        <taxon>Channa</taxon>
    </lineage>
</organism>
<dbReference type="GO" id="GO:0009897">
    <property type="term" value="C:external side of plasma membrane"/>
    <property type="evidence" value="ECO:0007669"/>
    <property type="project" value="TreeGrafter"/>
</dbReference>
<evidence type="ECO:0000313" key="6">
    <source>
        <dbReference type="Proteomes" id="UP000503349"/>
    </source>
</evidence>
<feature type="region of interest" description="Disordered" evidence="1">
    <location>
        <begin position="324"/>
        <end position="362"/>
    </location>
</feature>
<dbReference type="GO" id="GO:0070374">
    <property type="term" value="P:positive regulation of ERK1 and ERK2 cascade"/>
    <property type="evidence" value="ECO:0007669"/>
    <property type="project" value="TreeGrafter"/>
</dbReference>
<evidence type="ECO:0000313" key="5">
    <source>
        <dbReference type="EMBL" id="KAF3703173.1"/>
    </source>
</evidence>
<dbReference type="Gene3D" id="2.60.40.10">
    <property type="entry name" value="Immunoglobulins"/>
    <property type="match status" value="1"/>
</dbReference>
<proteinExistence type="predicted"/>
<dbReference type="PANTHER" id="PTHR11422">
    <property type="entry name" value="T-CELL SURFACE GLYCOPROTEIN CD4"/>
    <property type="match status" value="1"/>
</dbReference>
<accession>A0A6G1QLI5</accession>
<dbReference type="InterPro" id="IPR007110">
    <property type="entry name" value="Ig-like_dom"/>
</dbReference>
<dbReference type="GO" id="GO:0042110">
    <property type="term" value="P:T cell activation"/>
    <property type="evidence" value="ECO:0007669"/>
    <property type="project" value="TreeGrafter"/>
</dbReference>
<dbReference type="GO" id="GO:0042289">
    <property type="term" value="F:MHC class II protein binding"/>
    <property type="evidence" value="ECO:0007669"/>
    <property type="project" value="TreeGrafter"/>
</dbReference>
<feature type="domain" description="Ig-like" evidence="4">
    <location>
        <begin position="33"/>
        <end position="109"/>
    </location>
</feature>
<dbReference type="Pfam" id="PF07686">
    <property type="entry name" value="V-set"/>
    <property type="match status" value="1"/>
</dbReference>
<dbReference type="PANTHER" id="PTHR11422:SF5">
    <property type="entry name" value="DIVERSE IMMUNOGLOBULIN DOMAIN-CONTAINING PROTEIN 1.1 ISOFORM X1-RELATED"/>
    <property type="match status" value="1"/>
</dbReference>
<evidence type="ECO:0000256" key="1">
    <source>
        <dbReference type="SAM" id="MobiDB-lite"/>
    </source>
</evidence>
<feature type="signal peptide" evidence="3">
    <location>
        <begin position="1"/>
        <end position="22"/>
    </location>
</feature>
<dbReference type="AlphaFoldDB" id="A0A6G1QLI5"/>
<sequence>MSGSTWIHLSSLLTLVLQFAAAVTGQYPSVFFVRDGDDVTLPCENVINDQNKCDATTWLFSDRSSTVELIKLGQINENSKSKSDRLSVTEKCSLVIKKVTDEDVGFYTCKQYKSHIEQGQAATVPLFLTKLTEQKHDDQVTFTCSVLTRGQCSFSVKLMSEGKSGDKDMETSQPTCSDTFTVDASELKPHFYELLKCKVRDVYTGKEKLFSFRRQSSAMETTTATTKLKTTTKTSKDWTSTTGSSLEKPGTWVYGSVAAAGFAVLIIAVVVFIRMRRTKGNKSEPKKNAVRSSNTVVILTGPESPPDLMDPENDVSYAAISFTTKTSSSAQKREEDEEEEEGDRVTYSTLKTSGSSVAVSTDPSSIYATVSKADK</sequence>
<keyword evidence="2" id="KW-0472">Membrane</keyword>
<evidence type="ECO:0000256" key="2">
    <source>
        <dbReference type="SAM" id="Phobius"/>
    </source>
</evidence>
<dbReference type="SMART" id="SM00409">
    <property type="entry name" value="IG"/>
    <property type="match status" value="1"/>
</dbReference>
<gene>
    <name evidence="5" type="ORF">EXN66_Car018861</name>
</gene>
<feature type="chain" id="PRO_5026056461" description="Ig-like domain-containing protein" evidence="3">
    <location>
        <begin position="23"/>
        <end position="375"/>
    </location>
</feature>
<protein>
    <recommendedName>
        <fullName evidence="4">Ig-like domain-containing protein</fullName>
    </recommendedName>
</protein>
<feature type="compositionally biased region" description="Polar residues" evidence="1">
    <location>
        <begin position="346"/>
        <end position="362"/>
    </location>
</feature>
<evidence type="ECO:0000259" key="4">
    <source>
        <dbReference type="PROSITE" id="PS50835"/>
    </source>
</evidence>
<dbReference type="InterPro" id="IPR013106">
    <property type="entry name" value="Ig_V-set"/>
</dbReference>
<dbReference type="GO" id="GO:0035723">
    <property type="term" value="P:interleukin-15-mediated signaling pathway"/>
    <property type="evidence" value="ECO:0007669"/>
    <property type="project" value="TreeGrafter"/>
</dbReference>
<dbReference type="InterPro" id="IPR003599">
    <property type="entry name" value="Ig_sub"/>
</dbReference>
<keyword evidence="2" id="KW-1133">Transmembrane helix</keyword>
<dbReference type="SUPFAM" id="SSF48726">
    <property type="entry name" value="Immunoglobulin"/>
    <property type="match status" value="1"/>
</dbReference>
<dbReference type="Proteomes" id="UP000503349">
    <property type="component" value="Chromosome 18"/>
</dbReference>
<keyword evidence="2" id="KW-0812">Transmembrane</keyword>
<keyword evidence="6" id="KW-1185">Reference proteome</keyword>
<reference evidence="5 6" key="1">
    <citation type="submission" date="2019-02" db="EMBL/GenBank/DDBJ databases">
        <title>Opniocepnalus argus genome.</title>
        <authorList>
            <person name="Zhou C."/>
            <person name="Xiao S."/>
        </authorList>
    </citation>
    <scope>NUCLEOTIDE SEQUENCE [LARGE SCALE GENOMIC DNA]</scope>
    <source>
        <strain evidence="5">OARG1902GOOAL</strain>
        <tissue evidence="5">Muscle</tissue>
    </source>
</reference>
<feature type="transmembrane region" description="Helical" evidence="2">
    <location>
        <begin position="252"/>
        <end position="273"/>
    </location>
</feature>
<dbReference type="EMBL" id="CM015729">
    <property type="protein sequence ID" value="KAF3703173.1"/>
    <property type="molecule type" value="Genomic_DNA"/>
</dbReference>
<dbReference type="InterPro" id="IPR013783">
    <property type="entry name" value="Ig-like_fold"/>
</dbReference>
<evidence type="ECO:0000256" key="3">
    <source>
        <dbReference type="SAM" id="SignalP"/>
    </source>
</evidence>
<dbReference type="GO" id="GO:1990782">
    <property type="term" value="F:protein tyrosine kinase binding"/>
    <property type="evidence" value="ECO:0007669"/>
    <property type="project" value="TreeGrafter"/>
</dbReference>
<reference evidence="6" key="2">
    <citation type="submission" date="2019-02" db="EMBL/GenBank/DDBJ databases">
        <title>Opniocepnalus argus Var Kimnra genome.</title>
        <authorList>
            <person name="Zhou C."/>
            <person name="Xiao S."/>
        </authorList>
    </citation>
    <scope>NUCLEOTIDE SEQUENCE [LARGE SCALE GENOMIC DNA]</scope>
</reference>
<keyword evidence="3" id="KW-0732">Signal</keyword>
<dbReference type="GO" id="GO:0045121">
    <property type="term" value="C:membrane raft"/>
    <property type="evidence" value="ECO:0007669"/>
    <property type="project" value="TreeGrafter"/>
</dbReference>
<name>A0A6G1QLI5_CHAAH</name>
<dbReference type="InterPro" id="IPR036179">
    <property type="entry name" value="Ig-like_dom_sf"/>
</dbReference>